<evidence type="ECO:0000259" key="8">
    <source>
        <dbReference type="SMART" id="SM00014"/>
    </source>
</evidence>
<feature type="domain" description="Phosphatidic acid phosphatase type 2/haloperoxidase" evidence="8">
    <location>
        <begin position="68"/>
        <end position="169"/>
    </location>
</feature>
<feature type="transmembrane region" description="Helical" evidence="7">
    <location>
        <begin position="63"/>
        <end position="84"/>
    </location>
</feature>
<feature type="transmembrane region" description="Helical" evidence="7">
    <location>
        <begin position="104"/>
        <end position="122"/>
    </location>
</feature>
<dbReference type="Gene3D" id="1.20.144.10">
    <property type="entry name" value="Phosphatidic acid phosphatase type 2/haloperoxidase"/>
    <property type="match status" value="1"/>
</dbReference>
<proteinExistence type="predicted"/>
<dbReference type="Proteomes" id="UP001596201">
    <property type="component" value="Unassembled WGS sequence"/>
</dbReference>
<evidence type="ECO:0000256" key="7">
    <source>
        <dbReference type="SAM" id="Phobius"/>
    </source>
</evidence>
<reference evidence="9 10" key="1">
    <citation type="journal article" date="2019" name="Int. J. Syst. Evol. Microbiol.">
        <title>The Global Catalogue of Microorganisms (GCM) 10K type strain sequencing project: providing services to taxonomists for standard genome sequencing and annotation.</title>
        <authorList>
            <consortium name="The Broad Institute Genomics Platform"/>
            <consortium name="The Broad Institute Genome Sequencing Center for Infectious Disease"/>
            <person name="Wu L."/>
            <person name="Ma J."/>
        </authorList>
    </citation>
    <scope>NUCLEOTIDE SEQUENCE [LARGE SCALE GENOMIC DNA]</scope>
    <source>
        <strain evidence="9 10">CGMCC 1.12237</strain>
    </source>
</reference>
<evidence type="ECO:0000256" key="4">
    <source>
        <dbReference type="ARBA" id="ARBA00022801"/>
    </source>
</evidence>
<gene>
    <name evidence="9" type="ORF">ACFPJ5_09210</name>
</gene>
<dbReference type="InterPro" id="IPR000326">
    <property type="entry name" value="PAP2/HPO"/>
</dbReference>
<dbReference type="PANTHER" id="PTHR14969">
    <property type="entry name" value="SPHINGOSINE-1-PHOSPHATE PHOSPHOHYDROLASE"/>
    <property type="match status" value="1"/>
</dbReference>
<dbReference type="GO" id="GO:0005886">
    <property type="term" value="C:plasma membrane"/>
    <property type="evidence" value="ECO:0007669"/>
    <property type="project" value="UniProtKB-SubCell"/>
</dbReference>
<dbReference type="EMBL" id="JBHSKX010000001">
    <property type="protein sequence ID" value="MFC5367119.1"/>
    <property type="molecule type" value="Genomic_DNA"/>
</dbReference>
<evidence type="ECO:0000256" key="3">
    <source>
        <dbReference type="ARBA" id="ARBA00022692"/>
    </source>
</evidence>
<evidence type="ECO:0000256" key="2">
    <source>
        <dbReference type="ARBA" id="ARBA00022475"/>
    </source>
</evidence>
<accession>A0ABD5RAX7</accession>
<comment type="subcellular location">
    <subcellularLocation>
        <location evidence="1">Cell membrane</location>
        <topology evidence="1">Multi-pass membrane protein</topology>
    </subcellularLocation>
</comment>
<feature type="transmembrane region" description="Helical" evidence="7">
    <location>
        <begin position="34"/>
        <end position="56"/>
    </location>
</feature>
<dbReference type="PANTHER" id="PTHR14969:SF62">
    <property type="entry name" value="DECAPRENYLPHOSPHORYL-5-PHOSPHORIBOSE PHOSPHATASE RV3807C-RELATED"/>
    <property type="match status" value="1"/>
</dbReference>
<dbReference type="SMART" id="SM00014">
    <property type="entry name" value="acidPPc"/>
    <property type="match status" value="1"/>
</dbReference>
<evidence type="ECO:0000313" key="9">
    <source>
        <dbReference type="EMBL" id="MFC5367119.1"/>
    </source>
</evidence>
<protein>
    <submittedName>
        <fullName evidence="9">Phosphatase PAP2 family protein</fullName>
    </submittedName>
</protein>
<dbReference type="RefSeq" id="WP_227231481.1">
    <property type="nucleotide sequence ID" value="NZ_JAJCVJ010000004.1"/>
</dbReference>
<feature type="transmembrane region" description="Helical" evidence="7">
    <location>
        <begin position="129"/>
        <end position="148"/>
    </location>
</feature>
<keyword evidence="2" id="KW-1003">Cell membrane</keyword>
<comment type="caution">
    <text evidence="9">The sequence shown here is derived from an EMBL/GenBank/DDBJ whole genome shotgun (WGS) entry which is preliminary data.</text>
</comment>
<keyword evidence="3 7" id="KW-0812">Transmembrane</keyword>
<dbReference type="AlphaFoldDB" id="A0ABD5RAX7"/>
<dbReference type="GO" id="GO:0016787">
    <property type="term" value="F:hydrolase activity"/>
    <property type="evidence" value="ECO:0007669"/>
    <property type="project" value="UniProtKB-KW"/>
</dbReference>
<sequence length="189" mass="19917">MQELFQEFLGYVVSLDYRAVGLILELRGPLVTKVMTSVTGLGSAAAAAVFLGVFYLAGWRDEYLTTGVAILVVGALVPTLMGVFQRPFPPQPVCMTGGAETVAHSFPSGHAAAVTVFALTAWRSEDLPFLPIAGLAALVAVSRVYLGTHFLSDTVAGVLLGLGATVLAWRLVERFALGERLPSALVPAE</sequence>
<dbReference type="Pfam" id="PF01569">
    <property type="entry name" value="PAP2"/>
    <property type="match status" value="1"/>
</dbReference>
<evidence type="ECO:0000313" key="10">
    <source>
        <dbReference type="Proteomes" id="UP001596201"/>
    </source>
</evidence>
<name>A0ABD5RAX7_9EURY</name>
<dbReference type="SUPFAM" id="SSF48317">
    <property type="entry name" value="Acid phosphatase/Vanadium-dependent haloperoxidase"/>
    <property type="match status" value="1"/>
</dbReference>
<evidence type="ECO:0000256" key="5">
    <source>
        <dbReference type="ARBA" id="ARBA00022989"/>
    </source>
</evidence>
<evidence type="ECO:0000256" key="1">
    <source>
        <dbReference type="ARBA" id="ARBA00004651"/>
    </source>
</evidence>
<feature type="transmembrane region" description="Helical" evidence="7">
    <location>
        <begin position="154"/>
        <end position="172"/>
    </location>
</feature>
<keyword evidence="5 7" id="KW-1133">Transmembrane helix</keyword>
<organism evidence="9 10">
    <name type="scientific">Salinirubrum litoreum</name>
    <dbReference type="NCBI Taxonomy" id="1126234"/>
    <lineage>
        <taxon>Archaea</taxon>
        <taxon>Methanobacteriati</taxon>
        <taxon>Methanobacteriota</taxon>
        <taxon>Stenosarchaea group</taxon>
        <taxon>Halobacteria</taxon>
        <taxon>Halobacteriales</taxon>
        <taxon>Haloferacaceae</taxon>
        <taxon>Salinirubrum</taxon>
    </lineage>
</organism>
<keyword evidence="6 7" id="KW-0472">Membrane</keyword>
<keyword evidence="4" id="KW-0378">Hydrolase</keyword>
<keyword evidence="10" id="KW-1185">Reference proteome</keyword>
<dbReference type="InterPro" id="IPR036938">
    <property type="entry name" value="PAP2/HPO_sf"/>
</dbReference>
<evidence type="ECO:0000256" key="6">
    <source>
        <dbReference type="ARBA" id="ARBA00023136"/>
    </source>
</evidence>